<evidence type="ECO:0000256" key="3">
    <source>
        <dbReference type="ARBA" id="ARBA00022525"/>
    </source>
</evidence>
<dbReference type="GO" id="GO:0043657">
    <property type="term" value="C:host cell"/>
    <property type="evidence" value="ECO:0007669"/>
    <property type="project" value="UniProtKB-SubCell"/>
</dbReference>
<evidence type="ECO:0000256" key="1">
    <source>
        <dbReference type="ARBA" id="ARBA00004340"/>
    </source>
</evidence>
<evidence type="ECO:0000313" key="5">
    <source>
        <dbReference type="EMBL" id="PKY40352.1"/>
    </source>
</evidence>
<evidence type="ECO:0000259" key="4">
    <source>
        <dbReference type="Pfam" id="PF20147"/>
    </source>
</evidence>
<dbReference type="InterPro" id="IPR045379">
    <property type="entry name" value="Crinkler_N"/>
</dbReference>
<evidence type="ECO:0000256" key="2">
    <source>
        <dbReference type="ARBA" id="ARBA00004613"/>
    </source>
</evidence>
<comment type="subcellular location">
    <subcellularLocation>
        <location evidence="1">Host cell</location>
    </subcellularLocation>
    <subcellularLocation>
        <location evidence="2">Secreted</location>
    </subcellularLocation>
</comment>
<dbReference type="Pfam" id="PF20147">
    <property type="entry name" value="Crinkler"/>
    <property type="match status" value="1"/>
</dbReference>
<accession>A0A2I1G127</accession>
<evidence type="ECO:0000313" key="6">
    <source>
        <dbReference type="Proteomes" id="UP000234323"/>
    </source>
</evidence>
<proteinExistence type="predicted"/>
<dbReference type="VEuPathDB" id="FungiDB:RhiirA1_468451"/>
<keyword evidence="6" id="KW-1185">Reference proteome</keyword>
<dbReference type="EMBL" id="LLXI01000097">
    <property type="protein sequence ID" value="PKY40352.1"/>
    <property type="molecule type" value="Genomic_DNA"/>
</dbReference>
<keyword evidence="3" id="KW-0964">Secreted</keyword>
<sequence>MSTITLSCLVVGENPYDNSFPVDTDPNKVKTVGHLRKTIKEEKQNDFANVDADKLKLWKEHSDSKNILLVLKSTLDAEGLGLLNVASRLQSRKITLDYEDQIAKLIPSSDKRSLDNISANDKSTAKRVSIDNKFA</sequence>
<dbReference type="Proteomes" id="UP000234323">
    <property type="component" value="Unassembled WGS sequence"/>
</dbReference>
<gene>
    <name evidence="5" type="ORF">RhiirA4_538752</name>
</gene>
<dbReference type="AlphaFoldDB" id="A0A2I1G127"/>
<organism evidence="5 6">
    <name type="scientific">Rhizophagus irregularis</name>
    <dbReference type="NCBI Taxonomy" id="588596"/>
    <lineage>
        <taxon>Eukaryota</taxon>
        <taxon>Fungi</taxon>
        <taxon>Fungi incertae sedis</taxon>
        <taxon>Mucoromycota</taxon>
        <taxon>Glomeromycotina</taxon>
        <taxon>Glomeromycetes</taxon>
        <taxon>Glomerales</taxon>
        <taxon>Glomeraceae</taxon>
        <taxon>Rhizophagus</taxon>
    </lineage>
</organism>
<dbReference type="GO" id="GO:0005576">
    <property type="term" value="C:extracellular region"/>
    <property type="evidence" value="ECO:0007669"/>
    <property type="project" value="UniProtKB-SubCell"/>
</dbReference>
<feature type="domain" description="Crinkler effector protein N-terminal" evidence="4">
    <location>
        <begin position="4"/>
        <end position="69"/>
    </location>
</feature>
<comment type="caution">
    <text evidence="5">The sequence shown here is derived from an EMBL/GenBank/DDBJ whole genome shotgun (WGS) entry which is preliminary data.</text>
</comment>
<protein>
    <recommendedName>
        <fullName evidence="4">Crinkler effector protein N-terminal domain-containing protein</fullName>
    </recommendedName>
</protein>
<dbReference type="VEuPathDB" id="FungiDB:RhiirFUN_001538"/>
<name>A0A2I1G127_9GLOM</name>
<reference evidence="5 6" key="1">
    <citation type="submission" date="2015-10" db="EMBL/GenBank/DDBJ databases">
        <title>Genome analyses suggest a sexual origin of heterokaryosis in a supposedly ancient asexual fungus.</title>
        <authorList>
            <person name="Ropars J."/>
            <person name="Sedzielewska K."/>
            <person name="Noel J."/>
            <person name="Charron P."/>
            <person name="Farinelli L."/>
            <person name="Marton T."/>
            <person name="Kruger M."/>
            <person name="Pelin A."/>
            <person name="Brachmann A."/>
            <person name="Corradi N."/>
        </authorList>
    </citation>
    <scope>NUCLEOTIDE SEQUENCE [LARGE SCALE GENOMIC DNA]</scope>
    <source>
        <strain evidence="5 6">A4</strain>
    </source>
</reference>